<reference evidence="2 3" key="1">
    <citation type="journal article" date="2018" name="Nat. Ecol. Evol.">
        <title>Pezizomycetes genomes reveal the molecular basis of ectomycorrhizal truffle lifestyle.</title>
        <authorList>
            <person name="Murat C."/>
            <person name="Payen T."/>
            <person name="Noel B."/>
            <person name="Kuo A."/>
            <person name="Morin E."/>
            <person name="Chen J."/>
            <person name="Kohler A."/>
            <person name="Krizsan K."/>
            <person name="Balestrini R."/>
            <person name="Da Silva C."/>
            <person name="Montanini B."/>
            <person name="Hainaut M."/>
            <person name="Levati E."/>
            <person name="Barry K.W."/>
            <person name="Belfiori B."/>
            <person name="Cichocki N."/>
            <person name="Clum A."/>
            <person name="Dockter R.B."/>
            <person name="Fauchery L."/>
            <person name="Guy J."/>
            <person name="Iotti M."/>
            <person name="Le Tacon F."/>
            <person name="Lindquist E.A."/>
            <person name="Lipzen A."/>
            <person name="Malagnac F."/>
            <person name="Mello A."/>
            <person name="Molinier V."/>
            <person name="Miyauchi S."/>
            <person name="Poulain J."/>
            <person name="Riccioni C."/>
            <person name="Rubini A."/>
            <person name="Sitrit Y."/>
            <person name="Splivallo R."/>
            <person name="Traeger S."/>
            <person name="Wang M."/>
            <person name="Zifcakova L."/>
            <person name="Wipf D."/>
            <person name="Zambonelli A."/>
            <person name="Paolocci F."/>
            <person name="Nowrousian M."/>
            <person name="Ottonello S."/>
            <person name="Baldrian P."/>
            <person name="Spatafora J.W."/>
            <person name="Henrissat B."/>
            <person name="Nagy L.G."/>
            <person name="Aury J.M."/>
            <person name="Wincker P."/>
            <person name="Grigoriev I.V."/>
            <person name="Bonfante P."/>
            <person name="Martin F.M."/>
        </authorList>
    </citation>
    <scope>NUCLEOTIDE SEQUENCE [LARGE SCALE GENOMIC DNA]</scope>
    <source>
        <strain evidence="2 3">CCBAS932</strain>
    </source>
</reference>
<evidence type="ECO:0000313" key="3">
    <source>
        <dbReference type="Proteomes" id="UP000277580"/>
    </source>
</evidence>
<gene>
    <name evidence="2" type="ORF">P167DRAFT_67787</name>
</gene>
<name>A0A3N4KYP7_9PEZI</name>
<organism evidence="2 3">
    <name type="scientific">Morchella conica CCBAS932</name>
    <dbReference type="NCBI Taxonomy" id="1392247"/>
    <lineage>
        <taxon>Eukaryota</taxon>
        <taxon>Fungi</taxon>
        <taxon>Dikarya</taxon>
        <taxon>Ascomycota</taxon>
        <taxon>Pezizomycotina</taxon>
        <taxon>Pezizomycetes</taxon>
        <taxon>Pezizales</taxon>
        <taxon>Morchellaceae</taxon>
        <taxon>Morchella</taxon>
    </lineage>
</organism>
<protein>
    <submittedName>
        <fullName evidence="2">Uncharacterized protein</fullName>
    </submittedName>
</protein>
<keyword evidence="3" id="KW-1185">Reference proteome</keyword>
<sequence>MKESAPKLGCTHAQVRVIPFLWLGLGRARGDDRPTNANGDRAREARGGGGMSCESGTSPSPHRRFLGLIFHLSFWPNRAELEHEGYLLIFERFKGWGVGGWGIELRKYLSDVSRVLFSLTQSVSPKKAADHGVTDKHVYRLTGPHFLHQTMLA</sequence>
<proteinExistence type="predicted"/>
<dbReference type="EMBL" id="ML119118">
    <property type="protein sequence ID" value="RPB14372.1"/>
    <property type="molecule type" value="Genomic_DNA"/>
</dbReference>
<feature type="compositionally biased region" description="Basic and acidic residues" evidence="1">
    <location>
        <begin position="32"/>
        <end position="46"/>
    </location>
</feature>
<dbReference type="Proteomes" id="UP000277580">
    <property type="component" value="Unassembled WGS sequence"/>
</dbReference>
<evidence type="ECO:0000313" key="2">
    <source>
        <dbReference type="EMBL" id="RPB14372.1"/>
    </source>
</evidence>
<evidence type="ECO:0000256" key="1">
    <source>
        <dbReference type="SAM" id="MobiDB-lite"/>
    </source>
</evidence>
<accession>A0A3N4KYP7</accession>
<dbReference type="AlphaFoldDB" id="A0A3N4KYP7"/>
<dbReference type="InParanoid" id="A0A3N4KYP7"/>
<feature type="region of interest" description="Disordered" evidence="1">
    <location>
        <begin position="32"/>
        <end position="58"/>
    </location>
</feature>